<dbReference type="Gene3D" id="1.10.150.240">
    <property type="entry name" value="Putative phosphatase, domain 2"/>
    <property type="match status" value="1"/>
</dbReference>
<organism evidence="1 2">
    <name type="scientific">Candidatus Fimiplasma intestinipullorum</name>
    <dbReference type="NCBI Taxonomy" id="2840825"/>
    <lineage>
        <taxon>Bacteria</taxon>
        <taxon>Bacillati</taxon>
        <taxon>Bacillota</taxon>
        <taxon>Clostridia</taxon>
        <taxon>Eubacteriales</taxon>
        <taxon>Candidatus Fimiplasma</taxon>
    </lineage>
</organism>
<dbReference type="AlphaFoldDB" id="A0A9D1HMY4"/>
<dbReference type="PANTHER" id="PTHR43611">
    <property type="entry name" value="ALPHA-D-GLUCOSE 1-PHOSPHATE PHOSPHATASE"/>
    <property type="match status" value="1"/>
</dbReference>
<dbReference type="Proteomes" id="UP000824175">
    <property type="component" value="Unassembled WGS sequence"/>
</dbReference>
<dbReference type="CDD" id="cd02603">
    <property type="entry name" value="HAD_sEH-N_like"/>
    <property type="match status" value="1"/>
</dbReference>
<name>A0A9D1HMY4_9FIRM</name>
<dbReference type="NCBIfam" id="TIGR01549">
    <property type="entry name" value="HAD-SF-IA-v1"/>
    <property type="match status" value="1"/>
</dbReference>
<dbReference type="SUPFAM" id="SSF56784">
    <property type="entry name" value="HAD-like"/>
    <property type="match status" value="1"/>
</dbReference>
<dbReference type="PANTHER" id="PTHR43611:SF3">
    <property type="entry name" value="FLAVIN MONONUCLEOTIDE HYDROLASE 1, CHLOROPLATIC"/>
    <property type="match status" value="1"/>
</dbReference>
<dbReference type="SFLD" id="SFLDS00003">
    <property type="entry name" value="Haloacid_Dehalogenase"/>
    <property type="match status" value="1"/>
</dbReference>
<dbReference type="PRINTS" id="PR00413">
    <property type="entry name" value="HADHALOGNASE"/>
</dbReference>
<dbReference type="InterPro" id="IPR023214">
    <property type="entry name" value="HAD_sf"/>
</dbReference>
<dbReference type="Pfam" id="PF00702">
    <property type="entry name" value="Hydrolase"/>
    <property type="match status" value="1"/>
</dbReference>
<reference evidence="1" key="1">
    <citation type="submission" date="2020-10" db="EMBL/GenBank/DDBJ databases">
        <authorList>
            <person name="Gilroy R."/>
        </authorList>
    </citation>
    <scope>NUCLEOTIDE SEQUENCE</scope>
    <source>
        <strain evidence="1">CHK195-11698</strain>
    </source>
</reference>
<dbReference type="EMBL" id="DVMJ01000049">
    <property type="protein sequence ID" value="HIU13500.1"/>
    <property type="molecule type" value="Genomic_DNA"/>
</dbReference>
<evidence type="ECO:0000313" key="1">
    <source>
        <dbReference type="EMBL" id="HIU13500.1"/>
    </source>
</evidence>
<dbReference type="InterPro" id="IPR036412">
    <property type="entry name" value="HAD-like_sf"/>
</dbReference>
<dbReference type="NCBIfam" id="TIGR01509">
    <property type="entry name" value="HAD-SF-IA-v3"/>
    <property type="match status" value="1"/>
</dbReference>
<dbReference type="SFLD" id="SFLDG01129">
    <property type="entry name" value="C1.5:_HAD__Beta-PGM__Phosphata"/>
    <property type="match status" value="1"/>
</dbReference>
<sequence>MIKHCIFDLGNVMVTYHAKAYLQSKFADPKLCDFLYEHIFGSPEWLLLDEGLLKEPQFCDQLVRQYPEQKEAIIQALDHWDDSLILKEDSLDLAKALQDQGIDLYILSNIQSEVYQRLINRYPELKSLFKDALISAEVKLIKPDPAIFQLCLQQFNLEASECLFFDDTYENIETAKKLGIHAIWFQDINEVKKALSAFQLCL</sequence>
<protein>
    <submittedName>
        <fullName evidence="1">HAD family phosphatase</fullName>
    </submittedName>
</protein>
<accession>A0A9D1HMY4</accession>
<comment type="caution">
    <text evidence="1">The sequence shown here is derived from an EMBL/GenBank/DDBJ whole genome shotgun (WGS) entry which is preliminary data.</text>
</comment>
<evidence type="ECO:0000313" key="2">
    <source>
        <dbReference type="Proteomes" id="UP000824175"/>
    </source>
</evidence>
<dbReference type="Gene3D" id="3.40.50.1000">
    <property type="entry name" value="HAD superfamily/HAD-like"/>
    <property type="match status" value="1"/>
</dbReference>
<proteinExistence type="predicted"/>
<gene>
    <name evidence="1" type="ORF">IAD15_05465</name>
</gene>
<reference evidence="1" key="2">
    <citation type="journal article" date="2021" name="PeerJ">
        <title>Extensive microbial diversity within the chicken gut microbiome revealed by metagenomics and culture.</title>
        <authorList>
            <person name="Gilroy R."/>
            <person name="Ravi A."/>
            <person name="Getino M."/>
            <person name="Pursley I."/>
            <person name="Horton D.L."/>
            <person name="Alikhan N.F."/>
            <person name="Baker D."/>
            <person name="Gharbi K."/>
            <person name="Hall N."/>
            <person name="Watson M."/>
            <person name="Adriaenssens E.M."/>
            <person name="Foster-Nyarko E."/>
            <person name="Jarju S."/>
            <person name="Secka A."/>
            <person name="Antonio M."/>
            <person name="Oren A."/>
            <person name="Chaudhuri R.R."/>
            <person name="La Ragione R."/>
            <person name="Hildebrand F."/>
            <person name="Pallen M.J."/>
        </authorList>
    </citation>
    <scope>NUCLEOTIDE SEQUENCE</scope>
    <source>
        <strain evidence="1">CHK195-11698</strain>
    </source>
</reference>
<dbReference type="InterPro" id="IPR023198">
    <property type="entry name" value="PGP-like_dom2"/>
</dbReference>
<dbReference type="InterPro" id="IPR006439">
    <property type="entry name" value="HAD-SF_hydro_IA"/>
</dbReference>